<evidence type="ECO:0000313" key="3">
    <source>
        <dbReference type="Proteomes" id="UP000249682"/>
    </source>
</evidence>
<proteinExistence type="predicted"/>
<dbReference type="Proteomes" id="UP000249682">
    <property type="component" value="Chromosome"/>
</dbReference>
<keyword evidence="1" id="KW-0812">Transmembrane</keyword>
<gene>
    <name evidence="2" type="ORF">DIJ64_02385</name>
</gene>
<evidence type="ECO:0000256" key="1">
    <source>
        <dbReference type="SAM" id="Phobius"/>
    </source>
</evidence>
<accession>A0AAD0KV65</accession>
<dbReference type="AlphaFoldDB" id="A0AAD0KV65"/>
<sequence length="66" mass="7077">MDDSVAMIKHHEAAILGIGVIKPLLVSVGNVLVVCTISDSDMRVRLANGAQMAQFHLQAKRPDPVV</sequence>
<protein>
    <submittedName>
        <fullName evidence="2">Uncharacterized protein</fullName>
    </submittedName>
</protein>
<name>A0AAD0KV65_MYCLR</name>
<organism evidence="2 3">
    <name type="scientific">Mycobacterium leprae</name>
    <dbReference type="NCBI Taxonomy" id="1769"/>
    <lineage>
        <taxon>Bacteria</taxon>
        <taxon>Bacillati</taxon>
        <taxon>Actinomycetota</taxon>
        <taxon>Actinomycetes</taxon>
        <taxon>Mycobacteriales</taxon>
        <taxon>Mycobacteriaceae</taxon>
        <taxon>Mycobacterium</taxon>
    </lineage>
</organism>
<keyword evidence="1" id="KW-0472">Membrane</keyword>
<feature type="transmembrane region" description="Helical" evidence="1">
    <location>
        <begin position="13"/>
        <end position="37"/>
    </location>
</feature>
<dbReference type="EMBL" id="CP029543">
    <property type="protein sequence ID" value="AWV47351.1"/>
    <property type="molecule type" value="Genomic_DNA"/>
</dbReference>
<keyword evidence="1" id="KW-1133">Transmembrane helix</keyword>
<evidence type="ECO:0000313" key="2">
    <source>
        <dbReference type="EMBL" id="AWV47351.1"/>
    </source>
</evidence>
<reference evidence="2 3" key="1">
    <citation type="submission" date="2018-05" db="EMBL/GenBank/DDBJ databases">
        <title>Evolution of small genomes with special reference to Mycobacterium leprae.</title>
        <authorList>
            <person name="Mohanty P.S."/>
            <person name="Bansal A.K."/>
            <person name="Gupta U.D."/>
            <person name="Naaz F."/>
            <person name="Dwivedi V.D."/>
            <person name="Singh H."/>
            <person name="Gupta G."/>
            <person name="Sharma S."/>
            <person name="Arora M."/>
        </authorList>
    </citation>
    <scope>NUCLEOTIDE SEQUENCE [LARGE SCALE GENOMIC DNA]</scope>
    <source>
        <strain evidence="2 3">MRHRU-235-G</strain>
    </source>
</reference>